<reference evidence="2 3" key="1">
    <citation type="submission" date="2013-02" db="EMBL/GenBank/DDBJ databases">
        <title>The complete genome sequence of Corynebacterium vitaeruminis DSM 20294.</title>
        <authorList>
            <person name="Ruckert C."/>
            <person name="Albersmeier A."/>
            <person name="Kalinowski J."/>
        </authorList>
    </citation>
    <scope>NUCLEOTIDE SEQUENCE [LARGE SCALE GENOMIC DNA]</scope>
    <source>
        <strain evidence="3">ATCC 10234</strain>
    </source>
</reference>
<feature type="transmembrane region" description="Helical" evidence="1">
    <location>
        <begin position="336"/>
        <end position="356"/>
    </location>
</feature>
<feature type="transmembrane region" description="Helical" evidence="1">
    <location>
        <begin position="309"/>
        <end position="329"/>
    </location>
</feature>
<sequence>MNSSHPLARRLNTELSVWLVWIVAHVVSLAIIQRQIMPEGDVEYYYRSLVGVVPGGLQEYPAVGVWPLTFLQDFIGRGEDEFIVWFQVLCMIVDAVFLAVLLRSRSPHRITAGYFWAVFCLLALHVQFLRLDIFTGVLVGVAGLFFFRNPTVSAHLLGWATAMKLWPGVLAVTIVQRKLRPVWMFVGTLAALCAVVVLRSDVHRLFSPLTYQGDRGLQIESIAATPFMVRELVQPGTYSVSYAASKSFEISGPGVDAAATACSWALITAVLLCVLWSVVGLVRKAWSPRTALLSAIVIVMLMLDTNKVFSPQYIMWLAPLVAVSLAYLADSRLIQLIGALVVVMAVLGSQLFPYHYDQIWNTPFSGSTGVILLAVRNVLVLVITIVVIVAFMRSVREDATENTANSANSGDSESALRA</sequence>
<feature type="transmembrane region" description="Helical" evidence="1">
    <location>
        <begin position="44"/>
        <end position="62"/>
    </location>
</feature>
<feature type="transmembrane region" description="Helical" evidence="1">
    <location>
        <begin position="182"/>
        <end position="200"/>
    </location>
</feature>
<accession>W5Y138</accession>
<feature type="transmembrane region" description="Helical" evidence="1">
    <location>
        <begin position="286"/>
        <end position="303"/>
    </location>
</feature>
<feature type="transmembrane region" description="Helical" evidence="1">
    <location>
        <begin position="153"/>
        <end position="175"/>
    </location>
</feature>
<dbReference type="RefSeq" id="WP_025252959.1">
    <property type="nucleotide sequence ID" value="NZ_CP004353.1"/>
</dbReference>
<gene>
    <name evidence="2" type="ORF">B843_07780</name>
</gene>
<dbReference type="eggNOG" id="COG5650">
    <property type="taxonomic scope" value="Bacteria"/>
</dbReference>
<keyword evidence="1" id="KW-1133">Transmembrane helix</keyword>
<keyword evidence="1" id="KW-0472">Membrane</keyword>
<organism evidence="2 3">
    <name type="scientific">Corynebacterium vitaeruminis DSM 20294</name>
    <dbReference type="NCBI Taxonomy" id="1224164"/>
    <lineage>
        <taxon>Bacteria</taxon>
        <taxon>Bacillati</taxon>
        <taxon>Actinomycetota</taxon>
        <taxon>Actinomycetes</taxon>
        <taxon>Mycobacteriales</taxon>
        <taxon>Corynebacteriaceae</taxon>
        <taxon>Corynebacterium</taxon>
    </lineage>
</organism>
<feature type="transmembrane region" description="Helical" evidence="1">
    <location>
        <begin position="257"/>
        <end position="279"/>
    </location>
</feature>
<keyword evidence="3" id="KW-1185">Reference proteome</keyword>
<dbReference type="PATRIC" id="fig|1224164.3.peg.1562"/>
<feature type="transmembrane region" description="Helical" evidence="1">
    <location>
        <begin position="114"/>
        <end position="147"/>
    </location>
</feature>
<dbReference type="KEGG" id="cvt:B843_07780"/>
<evidence type="ECO:0008006" key="4">
    <source>
        <dbReference type="Google" id="ProtNLM"/>
    </source>
</evidence>
<feature type="transmembrane region" description="Helical" evidence="1">
    <location>
        <begin position="15"/>
        <end position="32"/>
    </location>
</feature>
<feature type="transmembrane region" description="Helical" evidence="1">
    <location>
        <begin position="368"/>
        <end position="391"/>
    </location>
</feature>
<protein>
    <recommendedName>
        <fullName evidence="4">DUF2029 domain-containing protein</fullName>
    </recommendedName>
</protein>
<dbReference type="AlphaFoldDB" id="W5Y138"/>
<feature type="transmembrane region" description="Helical" evidence="1">
    <location>
        <begin position="82"/>
        <end position="102"/>
    </location>
</feature>
<name>W5Y138_9CORY</name>
<dbReference type="HOGENOM" id="CLU_035797_0_0_11"/>
<evidence type="ECO:0000313" key="2">
    <source>
        <dbReference type="EMBL" id="AHI22941.1"/>
    </source>
</evidence>
<dbReference type="EMBL" id="CP004353">
    <property type="protein sequence ID" value="AHI22941.1"/>
    <property type="molecule type" value="Genomic_DNA"/>
</dbReference>
<evidence type="ECO:0000313" key="3">
    <source>
        <dbReference type="Proteomes" id="UP000019222"/>
    </source>
</evidence>
<dbReference type="Proteomes" id="UP000019222">
    <property type="component" value="Chromosome"/>
</dbReference>
<keyword evidence="1" id="KW-0812">Transmembrane</keyword>
<proteinExistence type="predicted"/>
<dbReference type="STRING" id="1224164.B843_07780"/>
<evidence type="ECO:0000256" key="1">
    <source>
        <dbReference type="SAM" id="Phobius"/>
    </source>
</evidence>